<accession>A0A7N0TNV6</accession>
<proteinExistence type="predicted"/>
<dbReference type="EnsemblPlants" id="Kaladp0040s0731.1.v1.1">
    <property type="protein sequence ID" value="Kaladp0040s0731.1.v1.1.CDS.1"/>
    <property type="gene ID" value="Kaladp0040s0731.v1.1"/>
</dbReference>
<dbReference type="Gramene" id="Kaladp0040s0731.1.v1.1">
    <property type="protein sequence ID" value="Kaladp0040s0731.1.v1.1.CDS.1"/>
    <property type="gene ID" value="Kaladp0040s0731.v1.1"/>
</dbReference>
<keyword evidence="2" id="KW-1185">Reference proteome</keyword>
<evidence type="ECO:0000313" key="2">
    <source>
        <dbReference type="Proteomes" id="UP000594263"/>
    </source>
</evidence>
<evidence type="ECO:0000313" key="1">
    <source>
        <dbReference type="EnsemblPlants" id="Kaladp0040s0731.1.v1.1.CDS.1"/>
    </source>
</evidence>
<sequence>MIFSDSVNRLTEFNPVVSFIMECRFDLIFSFLVHSIYELGQLGNSLQPRVAPEVSAPSPQRTSLVASALSIAQSSPCRLASTRLAS</sequence>
<name>A0A7N0TNV6_KALFE</name>
<reference evidence="1" key="1">
    <citation type="submission" date="2021-01" db="UniProtKB">
        <authorList>
            <consortium name="EnsemblPlants"/>
        </authorList>
    </citation>
    <scope>IDENTIFICATION</scope>
</reference>
<dbReference type="AlphaFoldDB" id="A0A7N0TNV6"/>
<dbReference type="Proteomes" id="UP000594263">
    <property type="component" value="Unplaced"/>
</dbReference>
<organism evidence="1 2">
    <name type="scientific">Kalanchoe fedtschenkoi</name>
    <name type="common">Lavender scallops</name>
    <name type="synonym">South American air plant</name>
    <dbReference type="NCBI Taxonomy" id="63787"/>
    <lineage>
        <taxon>Eukaryota</taxon>
        <taxon>Viridiplantae</taxon>
        <taxon>Streptophyta</taxon>
        <taxon>Embryophyta</taxon>
        <taxon>Tracheophyta</taxon>
        <taxon>Spermatophyta</taxon>
        <taxon>Magnoliopsida</taxon>
        <taxon>eudicotyledons</taxon>
        <taxon>Gunneridae</taxon>
        <taxon>Pentapetalae</taxon>
        <taxon>Saxifragales</taxon>
        <taxon>Crassulaceae</taxon>
        <taxon>Kalanchoe</taxon>
    </lineage>
</organism>
<protein>
    <submittedName>
        <fullName evidence="1">Uncharacterized protein</fullName>
    </submittedName>
</protein>